<accession>A0A1T4VU13</accession>
<name>A0A1T4VU13_9GAMM</name>
<proteinExistence type="predicted"/>
<evidence type="ECO:0000313" key="1">
    <source>
        <dbReference type="EMBL" id="SKA68453.1"/>
    </source>
</evidence>
<evidence type="ECO:0000313" key="2">
    <source>
        <dbReference type="Proteomes" id="UP000242432"/>
    </source>
</evidence>
<dbReference type="Proteomes" id="UP000242432">
    <property type="component" value="Unassembled WGS sequence"/>
</dbReference>
<organism evidence="1 2">
    <name type="scientific">Succinivibrio dextrinosolvens DSM 3072</name>
    <dbReference type="NCBI Taxonomy" id="1123324"/>
    <lineage>
        <taxon>Bacteria</taxon>
        <taxon>Pseudomonadati</taxon>
        <taxon>Pseudomonadota</taxon>
        <taxon>Gammaproteobacteria</taxon>
        <taxon>Aeromonadales</taxon>
        <taxon>Succinivibrionaceae</taxon>
        <taxon>Succinivibrio</taxon>
    </lineage>
</organism>
<dbReference type="EMBL" id="FUXX01000047">
    <property type="protein sequence ID" value="SKA68453.1"/>
    <property type="molecule type" value="Genomic_DNA"/>
</dbReference>
<reference evidence="2" key="1">
    <citation type="submission" date="2017-02" db="EMBL/GenBank/DDBJ databases">
        <authorList>
            <person name="Varghese N."/>
            <person name="Submissions S."/>
        </authorList>
    </citation>
    <scope>NUCLEOTIDE SEQUENCE [LARGE SCALE GENOMIC DNA]</scope>
    <source>
        <strain evidence="2">DSM 3072</strain>
    </source>
</reference>
<protein>
    <submittedName>
        <fullName evidence="1">Uncharacterized protein</fullName>
    </submittedName>
</protein>
<keyword evidence="2" id="KW-1185">Reference proteome</keyword>
<sequence>MVSTHLFYSENAFVQNISLIQRNDKVVFMYFVDLQRLINEVSLLKDCEIFSFKEKKSLINAICDSLISKTEKVFYYY</sequence>
<gene>
    <name evidence="1" type="ORF">SAMN02745213_02034</name>
</gene>
<dbReference type="AlphaFoldDB" id="A0A1T4VU13"/>